<organism evidence="2 3">
    <name type="scientific">Lentinula aciculospora</name>
    <dbReference type="NCBI Taxonomy" id="153920"/>
    <lineage>
        <taxon>Eukaryota</taxon>
        <taxon>Fungi</taxon>
        <taxon>Dikarya</taxon>
        <taxon>Basidiomycota</taxon>
        <taxon>Agaricomycotina</taxon>
        <taxon>Agaricomycetes</taxon>
        <taxon>Agaricomycetidae</taxon>
        <taxon>Agaricales</taxon>
        <taxon>Marasmiineae</taxon>
        <taxon>Omphalotaceae</taxon>
        <taxon>Lentinula</taxon>
    </lineage>
</organism>
<gene>
    <name evidence="2" type="ORF">J3R30DRAFT_3409686</name>
</gene>
<evidence type="ECO:0000256" key="1">
    <source>
        <dbReference type="SAM" id="MobiDB-lite"/>
    </source>
</evidence>
<keyword evidence="3" id="KW-1185">Reference proteome</keyword>
<sequence length="411" mass="46067">MAQICWRAAGYPALSMPIKEENWLPGEKPHSRLHAIKVRRMGNNKEMVFASLYSFSLPDLLSQRTSGFAPSGSSRIPWMSCLSQHWMWGAVSDDMVQVFACHATDKTVTSNPWDPHIGQEALEADLASTGLREHQGVSFGSSMRIKAGNQAMEKGKKPRYTGTLIDPVQSRLGYLPLPVREQARIYYDIEVVPDFPNTIHITRNSGTQKTWARFEKFDTFQLSLGADPRVLKAKTVKAQEEPSLVSERLSAIKSQLRRWWLFVGLGFFFTKILREASHFDGSLQKCCPDQACTEKWMKTVHQAIAHFIRIMALWVKNKTCKRKLTKLADTVAWLANASNFRAVLGGLADVLVSGEPALKESTTMNDNSSFNTINFEQDEMPEPPVAIKASDDLDSPAQGSAQNFIEQLMPS</sequence>
<evidence type="ECO:0000313" key="3">
    <source>
        <dbReference type="Proteomes" id="UP001150266"/>
    </source>
</evidence>
<comment type="caution">
    <text evidence="2">The sequence shown here is derived from an EMBL/GenBank/DDBJ whole genome shotgun (WGS) entry which is preliminary data.</text>
</comment>
<dbReference type="Proteomes" id="UP001150266">
    <property type="component" value="Unassembled WGS sequence"/>
</dbReference>
<accession>A0A9W8ZXN0</accession>
<protein>
    <submittedName>
        <fullName evidence="2">Uncharacterized protein</fullName>
    </submittedName>
</protein>
<evidence type="ECO:0000313" key="2">
    <source>
        <dbReference type="EMBL" id="KAJ4469607.1"/>
    </source>
</evidence>
<dbReference type="EMBL" id="JAOTPV010000032">
    <property type="protein sequence ID" value="KAJ4469607.1"/>
    <property type="molecule type" value="Genomic_DNA"/>
</dbReference>
<dbReference type="AlphaFoldDB" id="A0A9W8ZXN0"/>
<feature type="region of interest" description="Disordered" evidence="1">
    <location>
        <begin position="381"/>
        <end position="400"/>
    </location>
</feature>
<name>A0A9W8ZXN0_9AGAR</name>
<proteinExistence type="predicted"/>
<reference evidence="2" key="1">
    <citation type="submission" date="2022-08" db="EMBL/GenBank/DDBJ databases">
        <title>A Global Phylogenomic Analysis of the Shiitake Genus Lentinula.</title>
        <authorList>
            <consortium name="DOE Joint Genome Institute"/>
            <person name="Sierra-Patev S."/>
            <person name="Min B."/>
            <person name="Naranjo-Ortiz M."/>
            <person name="Looney B."/>
            <person name="Konkel Z."/>
            <person name="Slot J.C."/>
            <person name="Sakamoto Y."/>
            <person name="Steenwyk J.L."/>
            <person name="Rokas A."/>
            <person name="Carro J."/>
            <person name="Camarero S."/>
            <person name="Ferreira P."/>
            <person name="Molpeceres G."/>
            <person name="Ruiz-Duenas F.J."/>
            <person name="Serrano A."/>
            <person name="Henrissat B."/>
            <person name="Drula E."/>
            <person name="Hughes K.W."/>
            <person name="Mata J.L."/>
            <person name="Ishikawa N.K."/>
            <person name="Vargas-Isla R."/>
            <person name="Ushijima S."/>
            <person name="Smith C.A."/>
            <person name="Ahrendt S."/>
            <person name="Andreopoulos W."/>
            <person name="He G."/>
            <person name="Labutti K."/>
            <person name="Lipzen A."/>
            <person name="Ng V."/>
            <person name="Riley R."/>
            <person name="Sandor L."/>
            <person name="Barry K."/>
            <person name="Martinez A.T."/>
            <person name="Xiao Y."/>
            <person name="Gibbons J.G."/>
            <person name="Terashima K."/>
            <person name="Grigoriev I.V."/>
            <person name="Hibbett D.S."/>
        </authorList>
    </citation>
    <scope>NUCLEOTIDE SEQUENCE</scope>
    <source>
        <strain evidence="2">JLM2183</strain>
    </source>
</reference>